<dbReference type="Proteomes" id="UP000177707">
    <property type="component" value="Unassembled WGS sequence"/>
</dbReference>
<evidence type="ECO:0000313" key="11">
    <source>
        <dbReference type="EMBL" id="OHB01617.1"/>
    </source>
</evidence>
<evidence type="ECO:0000256" key="6">
    <source>
        <dbReference type="ARBA" id="ARBA00022723"/>
    </source>
</evidence>
<keyword evidence="7" id="KW-0547">Nucleotide-binding</keyword>
<evidence type="ECO:0000256" key="5">
    <source>
        <dbReference type="ARBA" id="ARBA00022694"/>
    </source>
</evidence>
<accession>A0A1G2TWE0</accession>
<dbReference type="EMBL" id="MHWB01000011">
    <property type="protein sequence ID" value="OHB01617.1"/>
    <property type="molecule type" value="Genomic_DNA"/>
</dbReference>
<evidence type="ECO:0000256" key="4">
    <source>
        <dbReference type="ARBA" id="ARBA00022490"/>
    </source>
</evidence>
<dbReference type="GO" id="GO:0046872">
    <property type="term" value="F:metal ion binding"/>
    <property type="evidence" value="ECO:0007669"/>
    <property type="project" value="UniProtKB-KW"/>
</dbReference>
<dbReference type="PANTHER" id="PTHR33540">
    <property type="entry name" value="TRNA THREONYLCARBAMOYLADENOSINE BIOSYNTHESIS PROTEIN TSAE"/>
    <property type="match status" value="1"/>
</dbReference>
<sequence length="164" mass="18334">MEFLSKNVSETAQIATDFSQKLKPKTDSALVVGLYGELGSGKTTFMKYLAESFGVKETIQSPTFVIMKIYKTSPPRKLPFSSPPPLVKGRGLGGEVENLIHIDAYRIEKEEEMINLGWQEIISDPQNLVFVEWPEQIAGIMPPHIVVKFEHGKTGENQRKISIA</sequence>
<evidence type="ECO:0000256" key="1">
    <source>
        <dbReference type="ARBA" id="ARBA00004496"/>
    </source>
</evidence>
<dbReference type="PANTHER" id="PTHR33540:SF2">
    <property type="entry name" value="TRNA THREONYLCARBAMOYLADENOSINE BIOSYNTHESIS PROTEIN TSAE"/>
    <property type="match status" value="1"/>
</dbReference>
<dbReference type="AlphaFoldDB" id="A0A1G2TWE0"/>
<keyword evidence="5" id="KW-0819">tRNA processing</keyword>
<organism evidence="11 12">
    <name type="scientific">Candidatus Zambryskibacteria bacterium RIFCSPLOWO2_01_FULL_39_39</name>
    <dbReference type="NCBI Taxonomy" id="1802758"/>
    <lineage>
        <taxon>Bacteria</taxon>
        <taxon>Candidatus Zambryskiibacteriota</taxon>
    </lineage>
</organism>
<keyword evidence="6" id="KW-0479">Metal-binding</keyword>
<keyword evidence="9" id="KW-0460">Magnesium</keyword>
<dbReference type="InterPro" id="IPR027417">
    <property type="entry name" value="P-loop_NTPase"/>
</dbReference>
<evidence type="ECO:0000256" key="8">
    <source>
        <dbReference type="ARBA" id="ARBA00022840"/>
    </source>
</evidence>
<proteinExistence type="inferred from homology"/>
<dbReference type="GO" id="GO:0005524">
    <property type="term" value="F:ATP binding"/>
    <property type="evidence" value="ECO:0007669"/>
    <property type="project" value="UniProtKB-KW"/>
</dbReference>
<dbReference type="STRING" id="1802758.A3A96_03035"/>
<evidence type="ECO:0000256" key="10">
    <source>
        <dbReference type="ARBA" id="ARBA00032441"/>
    </source>
</evidence>
<name>A0A1G2TWE0_9BACT</name>
<dbReference type="Pfam" id="PF02367">
    <property type="entry name" value="TsaE"/>
    <property type="match status" value="1"/>
</dbReference>
<evidence type="ECO:0000313" key="12">
    <source>
        <dbReference type="Proteomes" id="UP000177707"/>
    </source>
</evidence>
<reference evidence="11 12" key="1">
    <citation type="journal article" date="2016" name="Nat. Commun.">
        <title>Thousands of microbial genomes shed light on interconnected biogeochemical processes in an aquifer system.</title>
        <authorList>
            <person name="Anantharaman K."/>
            <person name="Brown C.T."/>
            <person name="Hug L.A."/>
            <person name="Sharon I."/>
            <person name="Castelle C.J."/>
            <person name="Probst A.J."/>
            <person name="Thomas B.C."/>
            <person name="Singh A."/>
            <person name="Wilkins M.J."/>
            <person name="Karaoz U."/>
            <person name="Brodie E.L."/>
            <person name="Williams K.H."/>
            <person name="Hubbard S.S."/>
            <person name="Banfield J.F."/>
        </authorList>
    </citation>
    <scope>NUCLEOTIDE SEQUENCE [LARGE SCALE GENOMIC DNA]</scope>
</reference>
<keyword evidence="8" id="KW-0067">ATP-binding</keyword>
<comment type="caution">
    <text evidence="11">The sequence shown here is derived from an EMBL/GenBank/DDBJ whole genome shotgun (WGS) entry which is preliminary data.</text>
</comment>
<protein>
    <recommendedName>
        <fullName evidence="3">tRNA threonylcarbamoyladenosine biosynthesis protein TsaE</fullName>
    </recommendedName>
    <alternativeName>
        <fullName evidence="10">t(6)A37 threonylcarbamoyladenosine biosynthesis protein TsaE</fullName>
    </alternativeName>
</protein>
<dbReference type="SUPFAM" id="SSF52540">
    <property type="entry name" value="P-loop containing nucleoside triphosphate hydrolases"/>
    <property type="match status" value="1"/>
</dbReference>
<evidence type="ECO:0000256" key="3">
    <source>
        <dbReference type="ARBA" id="ARBA00019010"/>
    </source>
</evidence>
<gene>
    <name evidence="11" type="ORF">A3A96_03035</name>
</gene>
<evidence type="ECO:0000256" key="7">
    <source>
        <dbReference type="ARBA" id="ARBA00022741"/>
    </source>
</evidence>
<dbReference type="GO" id="GO:0005737">
    <property type="term" value="C:cytoplasm"/>
    <property type="evidence" value="ECO:0007669"/>
    <property type="project" value="UniProtKB-SubCell"/>
</dbReference>
<dbReference type="Gene3D" id="3.40.50.300">
    <property type="entry name" value="P-loop containing nucleotide triphosphate hydrolases"/>
    <property type="match status" value="1"/>
</dbReference>
<evidence type="ECO:0000256" key="2">
    <source>
        <dbReference type="ARBA" id="ARBA00007599"/>
    </source>
</evidence>
<evidence type="ECO:0000256" key="9">
    <source>
        <dbReference type="ARBA" id="ARBA00022842"/>
    </source>
</evidence>
<comment type="subcellular location">
    <subcellularLocation>
        <location evidence="1">Cytoplasm</location>
    </subcellularLocation>
</comment>
<comment type="similarity">
    <text evidence="2">Belongs to the TsaE family.</text>
</comment>
<dbReference type="GO" id="GO:0002949">
    <property type="term" value="P:tRNA threonylcarbamoyladenosine modification"/>
    <property type="evidence" value="ECO:0007669"/>
    <property type="project" value="InterPro"/>
</dbReference>
<dbReference type="InterPro" id="IPR003442">
    <property type="entry name" value="T6A_TsaE"/>
</dbReference>
<keyword evidence="4" id="KW-0963">Cytoplasm</keyword>